<keyword evidence="1" id="KW-0732">Signal</keyword>
<evidence type="ECO:0000313" key="3">
    <source>
        <dbReference type="Proteomes" id="UP000789405"/>
    </source>
</evidence>
<dbReference type="Proteomes" id="UP000789405">
    <property type="component" value="Unassembled WGS sequence"/>
</dbReference>
<sequence length="62" mass="7103">MNVIRYILLLVTFIILAVNSFPIQDSSENATMIPMMPMMPMTPMTMMPKPTCTSNCQYPYHT</sequence>
<keyword evidence="3" id="KW-1185">Reference proteome</keyword>
<evidence type="ECO:0000256" key="1">
    <source>
        <dbReference type="SAM" id="SignalP"/>
    </source>
</evidence>
<feature type="signal peptide" evidence="1">
    <location>
        <begin position="1"/>
        <end position="20"/>
    </location>
</feature>
<dbReference type="EMBL" id="CAJVPY010004311">
    <property type="protein sequence ID" value="CAG8615908.1"/>
    <property type="molecule type" value="Genomic_DNA"/>
</dbReference>
<protein>
    <submittedName>
        <fullName evidence="2">9989_t:CDS:1</fullName>
    </submittedName>
</protein>
<reference evidence="2" key="1">
    <citation type="submission" date="2021-06" db="EMBL/GenBank/DDBJ databases">
        <authorList>
            <person name="Kallberg Y."/>
            <person name="Tangrot J."/>
            <person name="Rosling A."/>
        </authorList>
    </citation>
    <scope>NUCLEOTIDE SEQUENCE</scope>
    <source>
        <strain evidence="2">MA453B</strain>
    </source>
</reference>
<feature type="chain" id="PRO_5040131832" evidence="1">
    <location>
        <begin position="21"/>
        <end position="62"/>
    </location>
</feature>
<organism evidence="2 3">
    <name type="scientific">Dentiscutata erythropus</name>
    <dbReference type="NCBI Taxonomy" id="1348616"/>
    <lineage>
        <taxon>Eukaryota</taxon>
        <taxon>Fungi</taxon>
        <taxon>Fungi incertae sedis</taxon>
        <taxon>Mucoromycota</taxon>
        <taxon>Glomeromycotina</taxon>
        <taxon>Glomeromycetes</taxon>
        <taxon>Diversisporales</taxon>
        <taxon>Gigasporaceae</taxon>
        <taxon>Dentiscutata</taxon>
    </lineage>
</organism>
<name>A0A9N9CXR5_9GLOM</name>
<accession>A0A9N9CXR5</accession>
<proteinExistence type="predicted"/>
<dbReference type="AlphaFoldDB" id="A0A9N9CXR5"/>
<gene>
    <name evidence="2" type="ORF">DERYTH_LOCUS8384</name>
</gene>
<comment type="caution">
    <text evidence="2">The sequence shown here is derived from an EMBL/GenBank/DDBJ whole genome shotgun (WGS) entry which is preliminary data.</text>
</comment>
<evidence type="ECO:0000313" key="2">
    <source>
        <dbReference type="EMBL" id="CAG8615908.1"/>
    </source>
</evidence>